<evidence type="ECO:0000313" key="2">
    <source>
        <dbReference type="EMBL" id="SED96781.1"/>
    </source>
</evidence>
<gene>
    <name evidence="2" type="ORF">SAMN04490239_9440</name>
</gene>
<dbReference type="PANTHER" id="PTHR38588:SF1">
    <property type="entry name" value="BLL0334 PROTEIN"/>
    <property type="match status" value="1"/>
</dbReference>
<keyword evidence="1" id="KW-1133">Transmembrane helix</keyword>
<dbReference type="InterPro" id="IPR010419">
    <property type="entry name" value="CO_DH_gsu"/>
</dbReference>
<keyword evidence="1" id="KW-0812">Transmembrane</keyword>
<dbReference type="Gene3D" id="3.30.530.20">
    <property type="match status" value="1"/>
</dbReference>
<keyword evidence="1" id="KW-0472">Membrane</keyword>
<evidence type="ECO:0000313" key="3">
    <source>
        <dbReference type="Proteomes" id="UP000183561"/>
    </source>
</evidence>
<protein>
    <submittedName>
        <fullName evidence="2">Carbon monoxide dehydrogenase subunit G</fullName>
    </submittedName>
</protein>
<name>A0A1H5F0A4_9NOCA</name>
<dbReference type="OrthoDB" id="9808623at2"/>
<accession>A0A1H5F0A4</accession>
<dbReference type="InterPro" id="IPR023393">
    <property type="entry name" value="START-like_dom_sf"/>
</dbReference>
<dbReference type="Pfam" id="PF06240">
    <property type="entry name" value="COXG"/>
    <property type="match status" value="1"/>
</dbReference>
<evidence type="ECO:0000256" key="1">
    <source>
        <dbReference type="SAM" id="Phobius"/>
    </source>
</evidence>
<dbReference type="EMBL" id="FNSV01000008">
    <property type="protein sequence ID" value="SED96781.1"/>
    <property type="molecule type" value="Genomic_DNA"/>
</dbReference>
<sequence length="209" mass="21836">MQLENTFTVAAPLDAVWAALKDPEMVAPCFPGATLTEYTGDSFTGVVKVKLGPISMNYNGKGTYIERDDDNYRVVIDASGRDSRGNGSASAKVTGTMKAVSSDKTEVTMVTDMNITGRPAQFGRGMISEVADRMIGQFADRLAARLAGPDASSDGSVTHLSTATQSNDEAINLLGTAGGPVLKALVPAAGLVAVLVLLLAVLRRSPRSN</sequence>
<dbReference type="CDD" id="cd07823">
    <property type="entry name" value="SRPBCC_5"/>
    <property type="match status" value="1"/>
</dbReference>
<feature type="transmembrane region" description="Helical" evidence="1">
    <location>
        <begin position="184"/>
        <end position="202"/>
    </location>
</feature>
<dbReference type="AlphaFoldDB" id="A0A1H5F0A4"/>
<dbReference type="SUPFAM" id="SSF55961">
    <property type="entry name" value="Bet v1-like"/>
    <property type="match status" value="1"/>
</dbReference>
<proteinExistence type="predicted"/>
<reference evidence="3" key="1">
    <citation type="submission" date="2016-10" db="EMBL/GenBank/DDBJ databases">
        <authorList>
            <person name="Varghese N."/>
            <person name="Submissions S."/>
        </authorList>
    </citation>
    <scope>NUCLEOTIDE SEQUENCE [LARGE SCALE GENOMIC DNA]</scope>
    <source>
        <strain evidence="3">DSM 44498</strain>
    </source>
</reference>
<dbReference type="RefSeq" id="WP_072949704.1">
    <property type="nucleotide sequence ID" value="NZ_FNSV01000008.1"/>
</dbReference>
<dbReference type="PANTHER" id="PTHR38588">
    <property type="entry name" value="BLL0334 PROTEIN"/>
    <property type="match status" value="1"/>
</dbReference>
<dbReference type="Proteomes" id="UP000183561">
    <property type="component" value="Unassembled WGS sequence"/>
</dbReference>
<keyword evidence="3" id="KW-1185">Reference proteome</keyword>
<organism evidence="2 3">
    <name type="scientific">Rhodococcus koreensis</name>
    <dbReference type="NCBI Taxonomy" id="99653"/>
    <lineage>
        <taxon>Bacteria</taxon>
        <taxon>Bacillati</taxon>
        <taxon>Actinomycetota</taxon>
        <taxon>Actinomycetes</taxon>
        <taxon>Mycobacteriales</taxon>
        <taxon>Nocardiaceae</taxon>
        <taxon>Rhodococcus</taxon>
    </lineage>
</organism>